<dbReference type="InterPro" id="IPR036236">
    <property type="entry name" value="Znf_C2H2_sf"/>
</dbReference>
<keyword evidence="1" id="KW-0479">Metal-binding</keyword>
<feature type="domain" description="C2H2-type" evidence="2">
    <location>
        <begin position="226"/>
        <end position="253"/>
    </location>
</feature>
<dbReference type="SMART" id="SM00355">
    <property type="entry name" value="ZnF_C2H2"/>
    <property type="match status" value="1"/>
</dbReference>
<evidence type="ECO:0000256" key="1">
    <source>
        <dbReference type="PROSITE-ProRule" id="PRU00042"/>
    </source>
</evidence>
<keyword evidence="1" id="KW-0863">Zinc-finger</keyword>
<dbReference type="PROSITE" id="PS50157">
    <property type="entry name" value="ZINC_FINGER_C2H2_2"/>
    <property type="match status" value="1"/>
</dbReference>
<protein>
    <recommendedName>
        <fullName evidence="2">C2H2-type domain-containing protein</fullName>
    </recommendedName>
</protein>
<sequence length="256" mass="26809">ETLLVTPHLKENLRQSLAKRARFGLTHSSTQSGESETDLDCPLVIDEPVQSPATTTSTLVSLLVSTKPSKGLITTTAAAKSLSDITVHSANTSSVLLSPPLSTVSSLTDSSSFISDKPGSFIKVSPASSGGQLFPDPASTETGMEIDEEKYQSVGSAVTKSASPMPGPSVSIAAVQPLSIKASVQTTASTTALSVPVSTAVSYSLNMSGGSQLQMPHITHAELRPYVCEFCDAGFTNDRSLRTHLLTHGQDRPYIC</sequence>
<dbReference type="EMBL" id="HACG01008118">
    <property type="protein sequence ID" value="CEK54983.1"/>
    <property type="molecule type" value="Transcribed_RNA"/>
</dbReference>
<dbReference type="InterPro" id="IPR013087">
    <property type="entry name" value="Znf_C2H2_type"/>
</dbReference>
<dbReference type="AlphaFoldDB" id="A0A0B6YFI7"/>
<organism evidence="3">
    <name type="scientific">Arion vulgaris</name>
    <dbReference type="NCBI Taxonomy" id="1028688"/>
    <lineage>
        <taxon>Eukaryota</taxon>
        <taxon>Metazoa</taxon>
        <taxon>Spiralia</taxon>
        <taxon>Lophotrochozoa</taxon>
        <taxon>Mollusca</taxon>
        <taxon>Gastropoda</taxon>
        <taxon>Heterobranchia</taxon>
        <taxon>Euthyneura</taxon>
        <taxon>Panpulmonata</taxon>
        <taxon>Eupulmonata</taxon>
        <taxon>Stylommatophora</taxon>
        <taxon>Helicina</taxon>
        <taxon>Arionoidea</taxon>
        <taxon>Arionidae</taxon>
        <taxon>Arion</taxon>
    </lineage>
</organism>
<reference evidence="3" key="1">
    <citation type="submission" date="2014-12" db="EMBL/GenBank/DDBJ databases">
        <title>Insight into the proteome of Arion vulgaris.</title>
        <authorList>
            <person name="Aradska J."/>
            <person name="Bulat T."/>
            <person name="Smidak R."/>
            <person name="Sarate P."/>
            <person name="Gangsoo J."/>
            <person name="Sialana F."/>
            <person name="Bilban M."/>
            <person name="Lubec G."/>
        </authorList>
    </citation>
    <scope>NUCLEOTIDE SEQUENCE</scope>
    <source>
        <tissue evidence="3">Skin</tissue>
    </source>
</reference>
<feature type="non-terminal residue" evidence="3">
    <location>
        <position position="256"/>
    </location>
</feature>
<proteinExistence type="predicted"/>
<dbReference type="GO" id="GO:0008270">
    <property type="term" value="F:zinc ion binding"/>
    <property type="evidence" value="ECO:0007669"/>
    <property type="project" value="UniProtKB-KW"/>
</dbReference>
<dbReference type="PROSITE" id="PS00028">
    <property type="entry name" value="ZINC_FINGER_C2H2_1"/>
    <property type="match status" value="1"/>
</dbReference>
<feature type="non-terminal residue" evidence="3">
    <location>
        <position position="1"/>
    </location>
</feature>
<accession>A0A0B6YFI7</accession>
<name>A0A0B6YFI7_9EUPU</name>
<evidence type="ECO:0000259" key="2">
    <source>
        <dbReference type="PROSITE" id="PS50157"/>
    </source>
</evidence>
<dbReference type="Gene3D" id="3.30.160.60">
    <property type="entry name" value="Classic Zinc Finger"/>
    <property type="match status" value="1"/>
</dbReference>
<evidence type="ECO:0000313" key="3">
    <source>
        <dbReference type="EMBL" id="CEK54983.1"/>
    </source>
</evidence>
<keyword evidence="1" id="KW-0862">Zinc</keyword>
<dbReference type="SUPFAM" id="SSF57667">
    <property type="entry name" value="beta-beta-alpha zinc fingers"/>
    <property type="match status" value="1"/>
</dbReference>
<gene>
    <name evidence="3" type="primary">ORF24080</name>
</gene>